<reference evidence="1 2" key="1">
    <citation type="submission" date="2019-08" db="EMBL/GenBank/DDBJ databases">
        <title>Draft genome sequencing and comparative genomics of hatchery-associated Vibrios.</title>
        <authorList>
            <person name="Kehlet-Delgado H."/>
            <person name="Mueller R.S."/>
        </authorList>
    </citation>
    <scope>NUCLEOTIDE SEQUENCE [LARGE SCALE GENOMIC DNA]</scope>
    <source>
        <strain evidence="1 2">00-78-3</strain>
    </source>
</reference>
<accession>A0A7Y3Z811</accession>
<dbReference type="Pfam" id="PF06226">
    <property type="entry name" value="DUF1007"/>
    <property type="match status" value="1"/>
</dbReference>
<dbReference type="InterPro" id="IPR010412">
    <property type="entry name" value="DUF1007"/>
</dbReference>
<dbReference type="Proteomes" id="UP000572072">
    <property type="component" value="Unassembled WGS sequence"/>
</dbReference>
<gene>
    <name evidence="1" type="ORF">F0262_08865</name>
</gene>
<sequence>MKFSDKKSTAFKSLKCYVITISTFHIASHIGNRMSIFGSFSLSRLRLTLTAFSLLFSCFVHAHPHSWVTMETKINIKEDKIQSLSMNWEFDAMTTAYMLAGEKLTDENRDEVLSTLSSQVIYNLLSSHYFTYFYADDEPIRYKMVEEGSIEMNGAKAILKFNLELAKPTSIYTPDLRLLIFDPSYFVDMSWGHKHAITINKPYSDRCHINVVEPNPTPEQVTYAMSLSVNADPDNELGQLFTQKALFTCDPEEE</sequence>
<proteinExistence type="predicted"/>
<evidence type="ECO:0000313" key="2">
    <source>
        <dbReference type="Proteomes" id="UP000572072"/>
    </source>
</evidence>
<comment type="caution">
    <text evidence="1">The sequence shown here is derived from an EMBL/GenBank/DDBJ whole genome shotgun (WGS) entry which is preliminary data.</text>
</comment>
<dbReference type="EMBL" id="VTYN01000007">
    <property type="protein sequence ID" value="NOH48168.1"/>
    <property type="molecule type" value="Genomic_DNA"/>
</dbReference>
<protein>
    <submittedName>
        <fullName evidence="1">DUF1007 family protein</fullName>
    </submittedName>
</protein>
<dbReference type="AlphaFoldDB" id="A0A7Y3Z811"/>
<name>A0A7Y3Z811_9VIBR</name>
<evidence type="ECO:0000313" key="1">
    <source>
        <dbReference type="EMBL" id="NOH48168.1"/>
    </source>
</evidence>
<organism evidence="1 2">
    <name type="scientific">Vibrio rotiferianus</name>
    <dbReference type="NCBI Taxonomy" id="190895"/>
    <lineage>
        <taxon>Bacteria</taxon>
        <taxon>Pseudomonadati</taxon>
        <taxon>Pseudomonadota</taxon>
        <taxon>Gammaproteobacteria</taxon>
        <taxon>Vibrionales</taxon>
        <taxon>Vibrionaceae</taxon>
        <taxon>Vibrio</taxon>
    </lineage>
</organism>